<dbReference type="InterPro" id="IPR051044">
    <property type="entry name" value="MAG_DAG_Lipase"/>
</dbReference>
<evidence type="ECO:0000313" key="3">
    <source>
        <dbReference type="Proteomes" id="UP000243063"/>
    </source>
</evidence>
<keyword evidence="2" id="KW-0378">Hydrolase</keyword>
<protein>
    <submittedName>
        <fullName evidence="2">Lysophospholipase, alpha-beta hydrolase superfamily</fullName>
    </submittedName>
</protein>
<dbReference type="RefSeq" id="WP_090212843.1">
    <property type="nucleotide sequence ID" value="NZ_LT629780.1"/>
</dbReference>
<name>A0A1H2FF26_9GAMM</name>
<reference evidence="3" key="1">
    <citation type="submission" date="2016-10" db="EMBL/GenBank/DDBJ databases">
        <authorList>
            <person name="Varghese N."/>
            <person name="Submissions S."/>
        </authorList>
    </citation>
    <scope>NUCLEOTIDE SEQUENCE [LARGE SCALE GENOMIC DNA]</scope>
    <source>
        <strain evidence="3">CCTCC 2012022</strain>
    </source>
</reference>
<dbReference type="PRINTS" id="PR00111">
    <property type="entry name" value="ABHYDROLASE"/>
</dbReference>
<dbReference type="InterPro" id="IPR000073">
    <property type="entry name" value="AB_hydrolase_1"/>
</dbReference>
<dbReference type="Proteomes" id="UP000243063">
    <property type="component" value="Chromosome I"/>
</dbReference>
<evidence type="ECO:0000313" key="2">
    <source>
        <dbReference type="EMBL" id="SDU05899.1"/>
    </source>
</evidence>
<keyword evidence="3" id="KW-1185">Reference proteome</keyword>
<evidence type="ECO:0000259" key="1">
    <source>
        <dbReference type="Pfam" id="PF12146"/>
    </source>
</evidence>
<dbReference type="InterPro" id="IPR022742">
    <property type="entry name" value="Hydrolase_4"/>
</dbReference>
<gene>
    <name evidence="2" type="ORF">SAMN05216580_1176</name>
</gene>
<dbReference type="OrthoDB" id="5614837at2"/>
<organism evidence="2 3">
    <name type="scientific">Geopseudomonas guangdongensis</name>
    <dbReference type="NCBI Taxonomy" id="1245526"/>
    <lineage>
        <taxon>Bacteria</taxon>
        <taxon>Pseudomonadati</taxon>
        <taxon>Pseudomonadota</taxon>
        <taxon>Gammaproteobacteria</taxon>
        <taxon>Pseudomonadales</taxon>
        <taxon>Pseudomonadaceae</taxon>
        <taxon>Geopseudomonas</taxon>
    </lineage>
</organism>
<dbReference type="InterPro" id="IPR029058">
    <property type="entry name" value="AB_hydrolase_fold"/>
</dbReference>
<dbReference type="AlphaFoldDB" id="A0A1H2FF26"/>
<feature type="domain" description="Serine aminopeptidase S33" evidence="1">
    <location>
        <begin position="67"/>
        <end position="295"/>
    </location>
</feature>
<dbReference type="PANTHER" id="PTHR11614">
    <property type="entry name" value="PHOSPHOLIPASE-RELATED"/>
    <property type="match status" value="1"/>
</dbReference>
<sequence>MQDSFDPALLRRQLPPLSAAAAAEGDAQVQAYRRFYALAQRPGLRSRLGWVAAGGRRLAVQAWWRDSARATLLLLHGYYDHMGLYRHVLDWALAMDFAVLACDLPGHGLSEGAPASIDDFAEYQAALAALFEAAGQLGLPQPWHLFGQSTGGAILLDYLLGGAPRPEIGQSVLLAPLVRPRAWGRSKLGYHLLNPFVSQIARRFSDNSGDAAFLDFVRHDPLQAQVLPTAWVGALARWIPRIEQAPASAQRPLIIQGDADMTVDWRHNLAVLADKFHGAEQLILPGARHHLVNEEAGQRARLFALLGERFA</sequence>
<dbReference type="Gene3D" id="3.40.50.1820">
    <property type="entry name" value="alpha/beta hydrolase"/>
    <property type="match status" value="1"/>
</dbReference>
<accession>A0A1H2FF26</accession>
<proteinExistence type="predicted"/>
<dbReference type="SUPFAM" id="SSF53474">
    <property type="entry name" value="alpha/beta-Hydrolases"/>
    <property type="match status" value="1"/>
</dbReference>
<dbReference type="Pfam" id="PF12146">
    <property type="entry name" value="Hydrolase_4"/>
    <property type="match status" value="1"/>
</dbReference>
<dbReference type="STRING" id="1245526.SAMN05216580_1176"/>
<dbReference type="GO" id="GO:0016787">
    <property type="term" value="F:hydrolase activity"/>
    <property type="evidence" value="ECO:0007669"/>
    <property type="project" value="UniProtKB-KW"/>
</dbReference>
<dbReference type="EMBL" id="LT629780">
    <property type="protein sequence ID" value="SDU05899.1"/>
    <property type="molecule type" value="Genomic_DNA"/>
</dbReference>